<dbReference type="AlphaFoldDB" id="A0A1H6H370"/>
<dbReference type="InterPro" id="IPR003593">
    <property type="entry name" value="AAA+_ATPase"/>
</dbReference>
<evidence type="ECO:0000256" key="4">
    <source>
        <dbReference type="ARBA" id="ARBA00022840"/>
    </source>
</evidence>
<organism evidence="7 8">
    <name type="scientific">Magnetospirillum fulvum</name>
    <name type="common">Rhodospirillum fulvum</name>
    <dbReference type="NCBI Taxonomy" id="1082"/>
    <lineage>
        <taxon>Bacteria</taxon>
        <taxon>Pseudomonadati</taxon>
        <taxon>Pseudomonadota</taxon>
        <taxon>Alphaproteobacteria</taxon>
        <taxon>Rhodospirillales</taxon>
        <taxon>Rhodospirillaceae</taxon>
        <taxon>Magnetospirillum</taxon>
    </lineage>
</organism>
<dbReference type="InterPro" id="IPR003439">
    <property type="entry name" value="ABC_transporter-like_ATP-bd"/>
</dbReference>
<evidence type="ECO:0000259" key="6">
    <source>
        <dbReference type="PROSITE" id="PS50893"/>
    </source>
</evidence>
<dbReference type="InterPro" id="IPR017871">
    <property type="entry name" value="ABC_transporter-like_CS"/>
</dbReference>
<evidence type="ECO:0000256" key="3">
    <source>
        <dbReference type="ARBA" id="ARBA00022741"/>
    </source>
</evidence>
<dbReference type="PROSITE" id="PS00211">
    <property type="entry name" value="ABC_TRANSPORTER_1"/>
    <property type="match status" value="1"/>
</dbReference>
<dbReference type="PANTHER" id="PTHR43820">
    <property type="entry name" value="HIGH-AFFINITY BRANCHED-CHAIN AMINO ACID TRANSPORT ATP-BINDING PROTEIN LIVF"/>
    <property type="match status" value="1"/>
</dbReference>
<dbReference type="CDD" id="cd03224">
    <property type="entry name" value="ABC_TM1139_LivF_branched"/>
    <property type="match status" value="1"/>
</dbReference>
<evidence type="ECO:0000313" key="7">
    <source>
        <dbReference type="EMBL" id="SEH29886.1"/>
    </source>
</evidence>
<reference evidence="8" key="1">
    <citation type="submission" date="2016-10" db="EMBL/GenBank/DDBJ databases">
        <authorList>
            <person name="Varghese N."/>
            <person name="Submissions S."/>
        </authorList>
    </citation>
    <scope>NUCLEOTIDE SEQUENCE [LARGE SCALE GENOMIC DNA]</scope>
    <source>
        <strain evidence="8">DSM 13234</strain>
    </source>
</reference>
<keyword evidence="2" id="KW-0813">Transport</keyword>
<keyword evidence="4 7" id="KW-0067">ATP-binding</keyword>
<dbReference type="Gene3D" id="3.40.50.300">
    <property type="entry name" value="P-loop containing nucleotide triphosphate hydrolases"/>
    <property type="match status" value="1"/>
</dbReference>
<evidence type="ECO:0000256" key="5">
    <source>
        <dbReference type="ARBA" id="ARBA00022970"/>
    </source>
</evidence>
<dbReference type="InterPro" id="IPR027417">
    <property type="entry name" value="P-loop_NTPase"/>
</dbReference>
<dbReference type="InterPro" id="IPR052156">
    <property type="entry name" value="BCAA_Transport_ATP-bd_LivF"/>
</dbReference>
<dbReference type="GO" id="GO:0015807">
    <property type="term" value="P:L-amino acid transport"/>
    <property type="evidence" value="ECO:0007669"/>
    <property type="project" value="TreeGrafter"/>
</dbReference>
<dbReference type="PANTHER" id="PTHR43820:SF3">
    <property type="entry name" value="BRANCHED-CHAIN AMINO ACID TRANSPORT SYSTEM,ATP-BINDING PROTEIN"/>
    <property type="match status" value="1"/>
</dbReference>
<keyword evidence="8" id="KW-1185">Reference proteome</keyword>
<keyword evidence="5" id="KW-0029">Amino-acid transport</keyword>
<evidence type="ECO:0000256" key="2">
    <source>
        <dbReference type="ARBA" id="ARBA00022448"/>
    </source>
</evidence>
<sequence length="234" mass="24988">MLLELSGLSSHYGRIPALKGIDIEIAEGELVALVGGNGAGKTTLLRCLSGVQPVSGGTIRFDGADITAMPPDQRVGLGIGQSPEGRQVFGPMSVEDNLRLGAYRRHGPDVAHDLERMYDLFPILRQKRREAAGTLSGGQQQMLAIARALMSAPRLLLLDEPSMGLAPLLVAEIFAIVQSLKAAGTTIFLVEQNAYAALKIADRGYVLETGSVVLADRGDRLLADERVREAYLGL</sequence>
<name>A0A1H6H370_MAGFU</name>
<dbReference type="GO" id="GO:0005524">
    <property type="term" value="F:ATP binding"/>
    <property type="evidence" value="ECO:0007669"/>
    <property type="project" value="UniProtKB-KW"/>
</dbReference>
<keyword evidence="3" id="KW-0547">Nucleotide-binding</keyword>
<comment type="similarity">
    <text evidence="1">Belongs to the ABC transporter superfamily.</text>
</comment>
<feature type="domain" description="ABC transporter" evidence="6">
    <location>
        <begin position="3"/>
        <end position="234"/>
    </location>
</feature>
<evidence type="ECO:0000256" key="1">
    <source>
        <dbReference type="ARBA" id="ARBA00005417"/>
    </source>
</evidence>
<dbReference type="EMBL" id="FNWO01000003">
    <property type="protein sequence ID" value="SEH29886.1"/>
    <property type="molecule type" value="Genomic_DNA"/>
</dbReference>
<gene>
    <name evidence="7" type="ORF">SAMN04244559_00828</name>
</gene>
<dbReference type="SUPFAM" id="SSF52540">
    <property type="entry name" value="P-loop containing nucleoside triphosphate hydrolases"/>
    <property type="match status" value="1"/>
</dbReference>
<dbReference type="PROSITE" id="PS50893">
    <property type="entry name" value="ABC_TRANSPORTER_2"/>
    <property type="match status" value="1"/>
</dbReference>
<dbReference type="SMART" id="SM00382">
    <property type="entry name" value="AAA"/>
    <property type="match status" value="1"/>
</dbReference>
<dbReference type="Pfam" id="PF00005">
    <property type="entry name" value="ABC_tran"/>
    <property type="match status" value="1"/>
</dbReference>
<proteinExistence type="inferred from homology"/>
<dbReference type="Proteomes" id="UP000182983">
    <property type="component" value="Unassembled WGS sequence"/>
</dbReference>
<accession>A0A1H6H370</accession>
<dbReference type="OrthoDB" id="9775250at2"/>
<dbReference type="GO" id="GO:0016887">
    <property type="term" value="F:ATP hydrolysis activity"/>
    <property type="evidence" value="ECO:0007669"/>
    <property type="project" value="InterPro"/>
</dbReference>
<protein>
    <submittedName>
        <fullName evidence="7">Amino acid/amide ABC transporter ATP-binding protein 2, HAAT family</fullName>
    </submittedName>
</protein>
<evidence type="ECO:0000313" key="8">
    <source>
        <dbReference type="Proteomes" id="UP000182983"/>
    </source>
</evidence>
<dbReference type="RefSeq" id="WP_074765861.1">
    <property type="nucleotide sequence ID" value="NZ_FNWO01000003.1"/>
</dbReference>
<dbReference type="GO" id="GO:0015658">
    <property type="term" value="F:branched-chain amino acid transmembrane transporter activity"/>
    <property type="evidence" value="ECO:0007669"/>
    <property type="project" value="TreeGrafter"/>
</dbReference>